<protein>
    <recommendedName>
        <fullName evidence="5">Lipoprotein</fullName>
    </recommendedName>
</protein>
<sequence>MKKLMVLCALALSGCAQITDYEQAVKTPAPATLQGNWQTNGPQHGLVSNDALASLVISPEGDTLDCRQWQRVIAKPGKLTLFHDQYVNVNRQLRVMPLNVEGGVLHYDGLTLKRVDRLTVECQQALDAVASQPDAKVIQNIEPQILQATFAPSTQTTPAPQPETSPEPAQAGAK</sequence>
<dbReference type="AlphaFoldDB" id="A0A6M8UF59"/>
<evidence type="ECO:0008006" key="5">
    <source>
        <dbReference type="Google" id="ProtNLM"/>
    </source>
</evidence>
<keyword evidence="2" id="KW-0732">Signal</keyword>
<reference evidence="3 4" key="1">
    <citation type="submission" date="2020-06" db="EMBL/GenBank/DDBJ databases">
        <title>Genome sequence of Paramixta manurensis strain PD-1.</title>
        <authorList>
            <person name="Lee C.W."/>
            <person name="Kim J."/>
        </authorList>
    </citation>
    <scope>NUCLEOTIDE SEQUENCE [LARGE SCALE GENOMIC DNA]</scope>
    <source>
        <strain evidence="3 4">PD-1</strain>
    </source>
</reference>
<dbReference type="Gene3D" id="2.40.128.500">
    <property type="entry name" value="YedD-like protein"/>
    <property type="match status" value="1"/>
</dbReference>
<dbReference type="Proteomes" id="UP000505325">
    <property type="component" value="Chromosome"/>
</dbReference>
<accession>A0A6M8UF59</accession>
<proteinExistence type="predicted"/>
<dbReference type="InterPro" id="IPR038624">
    <property type="entry name" value="YedD-like_sf"/>
</dbReference>
<dbReference type="RefSeq" id="WP_173634496.1">
    <property type="nucleotide sequence ID" value="NZ_CP054212.1"/>
</dbReference>
<dbReference type="EMBL" id="CP054212">
    <property type="protein sequence ID" value="QKJ87561.1"/>
    <property type="molecule type" value="Genomic_DNA"/>
</dbReference>
<feature type="signal peptide" evidence="2">
    <location>
        <begin position="1"/>
        <end position="18"/>
    </location>
</feature>
<evidence type="ECO:0000313" key="4">
    <source>
        <dbReference type="Proteomes" id="UP000505325"/>
    </source>
</evidence>
<dbReference type="InterPro" id="IPR025596">
    <property type="entry name" value="YedD"/>
</dbReference>
<organism evidence="3 4">
    <name type="scientific">Paramixta manurensis</name>
    <dbReference type="NCBI Taxonomy" id="2740817"/>
    <lineage>
        <taxon>Bacteria</taxon>
        <taxon>Pseudomonadati</taxon>
        <taxon>Pseudomonadota</taxon>
        <taxon>Gammaproteobacteria</taxon>
        <taxon>Enterobacterales</taxon>
        <taxon>Erwiniaceae</taxon>
        <taxon>Paramixta</taxon>
    </lineage>
</organism>
<dbReference type="NCBIfam" id="NF007705">
    <property type="entry name" value="PRK10397.1"/>
    <property type="match status" value="1"/>
</dbReference>
<dbReference type="PROSITE" id="PS51257">
    <property type="entry name" value="PROKAR_LIPOPROTEIN"/>
    <property type="match status" value="1"/>
</dbReference>
<evidence type="ECO:0000313" key="3">
    <source>
        <dbReference type="EMBL" id="QKJ87561.1"/>
    </source>
</evidence>
<evidence type="ECO:0000256" key="1">
    <source>
        <dbReference type="SAM" id="MobiDB-lite"/>
    </source>
</evidence>
<name>A0A6M8UF59_9GAMM</name>
<feature type="region of interest" description="Disordered" evidence="1">
    <location>
        <begin position="151"/>
        <end position="174"/>
    </location>
</feature>
<dbReference type="KEGG" id="pmak:PMPD1_2620"/>
<feature type="chain" id="PRO_5026812113" description="Lipoprotein" evidence="2">
    <location>
        <begin position="19"/>
        <end position="174"/>
    </location>
</feature>
<evidence type="ECO:0000256" key="2">
    <source>
        <dbReference type="SAM" id="SignalP"/>
    </source>
</evidence>
<keyword evidence="4" id="KW-1185">Reference proteome</keyword>
<dbReference type="Pfam" id="PF13987">
    <property type="entry name" value="YedD"/>
    <property type="match status" value="1"/>
</dbReference>
<gene>
    <name evidence="3" type="ORF">PMPD1_2620</name>
</gene>